<dbReference type="EMBL" id="KZ826334">
    <property type="protein sequence ID" value="PYI08496.1"/>
    <property type="molecule type" value="Genomic_DNA"/>
</dbReference>
<sequence length="304" mass="34320">MAFKDSLESLWAASSVHYDNALQFLKSLAADQNSTAITTENTTLLESQIGGSNLPELSTMPFAIDLQMILSLLFVAVLLIGAYVYTNRVLPASDHERRFRLLFFWHLIDALVHFSMEGSFLYHCFFSYAAISPSQNREPVFLGDKDHVYGATYSSWPTALLWQEYAKADHRWGGADANIISIELITVLFGGTAAATICYWIYHVSTGRSRKEYVAETKGKLWFTMIALATAELYGGVMTFMPEFLTGNPSFSGNWFYVVVYLAFFNLVWVFIPGWVLYEAWKECKAVFARHGKESSSSRKMTGK</sequence>
<evidence type="ECO:0000313" key="9">
    <source>
        <dbReference type="EMBL" id="PYI08496.1"/>
    </source>
</evidence>
<dbReference type="STRING" id="1448318.A0A319EE17"/>
<keyword evidence="5 6" id="KW-0472">Membrane</keyword>
<dbReference type="GO" id="GO:0047750">
    <property type="term" value="F:cholestenol delta-isomerase activity"/>
    <property type="evidence" value="ECO:0007669"/>
    <property type="project" value="InterPro"/>
</dbReference>
<keyword evidence="3 6" id="KW-0812">Transmembrane</keyword>
<dbReference type="GO" id="GO:0016125">
    <property type="term" value="P:sterol metabolic process"/>
    <property type="evidence" value="ECO:0007669"/>
    <property type="project" value="InterPro"/>
</dbReference>
<evidence type="ECO:0000256" key="4">
    <source>
        <dbReference type="ARBA" id="ARBA00022989"/>
    </source>
</evidence>
<protein>
    <submittedName>
        <fullName evidence="9">EBP-domain-containing protein</fullName>
    </submittedName>
</protein>
<dbReference type="VEuPathDB" id="FungiDB:BO78DRAFT_395632"/>
<dbReference type="Proteomes" id="UP000248423">
    <property type="component" value="Unassembled WGS sequence"/>
</dbReference>
<dbReference type="GO" id="GO:0016020">
    <property type="term" value="C:membrane"/>
    <property type="evidence" value="ECO:0007669"/>
    <property type="project" value="UniProtKB-SubCell"/>
</dbReference>
<feature type="transmembrane region" description="Helical" evidence="7">
    <location>
        <begin position="222"/>
        <end position="242"/>
    </location>
</feature>
<evidence type="ECO:0000259" key="8">
    <source>
        <dbReference type="PROSITE" id="PS51751"/>
    </source>
</evidence>
<evidence type="ECO:0000256" key="2">
    <source>
        <dbReference type="ARBA" id="ARBA00008337"/>
    </source>
</evidence>
<dbReference type="PROSITE" id="PS51751">
    <property type="entry name" value="EXPERA"/>
    <property type="match status" value="1"/>
</dbReference>
<accession>A0A319EE17</accession>
<proteinExistence type="inferred from homology"/>
<dbReference type="InterPro" id="IPR033118">
    <property type="entry name" value="EXPERA"/>
</dbReference>
<evidence type="ECO:0000256" key="3">
    <source>
        <dbReference type="ARBA" id="ARBA00022692"/>
    </source>
</evidence>
<evidence type="ECO:0000256" key="5">
    <source>
        <dbReference type="ARBA" id="ARBA00023136"/>
    </source>
</evidence>
<evidence type="ECO:0000256" key="6">
    <source>
        <dbReference type="PROSITE-ProRule" id="PRU01087"/>
    </source>
</evidence>
<keyword evidence="10" id="KW-1185">Reference proteome</keyword>
<feature type="transmembrane region" description="Helical" evidence="7">
    <location>
        <begin position="179"/>
        <end position="202"/>
    </location>
</feature>
<feature type="transmembrane region" description="Helical" evidence="7">
    <location>
        <begin position="254"/>
        <end position="278"/>
    </location>
</feature>
<organism evidence="9 10">
    <name type="scientific">Aspergillus sclerotiicarbonarius (strain CBS 121057 / IBT 28362)</name>
    <dbReference type="NCBI Taxonomy" id="1448318"/>
    <lineage>
        <taxon>Eukaryota</taxon>
        <taxon>Fungi</taxon>
        <taxon>Dikarya</taxon>
        <taxon>Ascomycota</taxon>
        <taxon>Pezizomycotina</taxon>
        <taxon>Eurotiomycetes</taxon>
        <taxon>Eurotiomycetidae</taxon>
        <taxon>Eurotiales</taxon>
        <taxon>Aspergillaceae</taxon>
        <taxon>Aspergillus</taxon>
        <taxon>Aspergillus subgen. Circumdati</taxon>
    </lineage>
</organism>
<comment type="subcellular location">
    <subcellularLocation>
        <location evidence="1">Membrane</location>
        <topology evidence="1">Multi-pass membrane protein</topology>
    </subcellularLocation>
</comment>
<name>A0A319EE17_ASPSB</name>
<reference evidence="9 10" key="1">
    <citation type="submission" date="2018-02" db="EMBL/GenBank/DDBJ databases">
        <title>The genomes of Aspergillus section Nigri reveals drivers in fungal speciation.</title>
        <authorList>
            <consortium name="DOE Joint Genome Institute"/>
            <person name="Vesth T.C."/>
            <person name="Nybo J."/>
            <person name="Theobald S."/>
            <person name="Brandl J."/>
            <person name="Frisvad J.C."/>
            <person name="Nielsen K.F."/>
            <person name="Lyhne E.K."/>
            <person name="Kogle M.E."/>
            <person name="Kuo A."/>
            <person name="Riley R."/>
            <person name="Clum A."/>
            <person name="Nolan M."/>
            <person name="Lipzen A."/>
            <person name="Salamov A."/>
            <person name="Henrissat B."/>
            <person name="Wiebenga A."/>
            <person name="De vries R.P."/>
            <person name="Grigoriev I.V."/>
            <person name="Mortensen U.H."/>
            <person name="Andersen M.R."/>
            <person name="Baker S.E."/>
        </authorList>
    </citation>
    <scope>NUCLEOTIDE SEQUENCE [LARGE SCALE GENOMIC DNA]</scope>
    <source>
        <strain evidence="9 10">CBS 121057</strain>
    </source>
</reference>
<comment type="similarity">
    <text evidence="2">Belongs to the EBP family.</text>
</comment>
<evidence type="ECO:0000313" key="10">
    <source>
        <dbReference type="Proteomes" id="UP000248423"/>
    </source>
</evidence>
<dbReference type="Pfam" id="PF05241">
    <property type="entry name" value="EBP"/>
    <property type="match status" value="1"/>
</dbReference>
<feature type="transmembrane region" description="Helical" evidence="7">
    <location>
        <begin position="66"/>
        <end position="86"/>
    </location>
</feature>
<feature type="transmembrane region" description="Helical" evidence="7">
    <location>
        <begin position="98"/>
        <end position="116"/>
    </location>
</feature>
<dbReference type="GO" id="GO:0005783">
    <property type="term" value="C:endoplasmic reticulum"/>
    <property type="evidence" value="ECO:0007669"/>
    <property type="project" value="TreeGrafter"/>
</dbReference>
<dbReference type="AlphaFoldDB" id="A0A319EE17"/>
<dbReference type="PANTHER" id="PTHR14207:SF1">
    <property type="entry name" value="EMOPAMIL-BINDING PROTEIN-LIKE"/>
    <property type="match status" value="1"/>
</dbReference>
<feature type="domain" description="EXPERA" evidence="8">
    <location>
        <begin position="98"/>
        <end position="277"/>
    </location>
</feature>
<dbReference type="OrthoDB" id="5415655at2759"/>
<keyword evidence="4 6" id="KW-1133">Transmembrane helix</keyword>
<dbReference type="InterPro" id="IPR007905">
    <property type="entry name" value="EBP"/>
</dbReference>
<dbReference type="PANTHER" id="PTHR14207">
    <property type="entry name" value="STEROL ISOMERASE"/>
    <property type="match status" value="1"/>
</dbReference>
<evidence type="ECO:0000256" key="7">
    <source>
        <dbReference type="SAM" id="Phobius"/>
    </source>
</evidence>
<evidence type="ECO:0000256" key="1">
    <source>
        <dbReference type="ARBA" id="ARBA00004141"/>
    </source>
</evidence>
<gene>
    <name evidence="9" type="ORF">BO78DRAFT_395632</name>
</gene>